<protein>
    <recommendedName>
        <fullName evidence="8">Methyltransferase</fullName>
        <ecNumber evidence="8">2.1.1.-</ecNumber>
    </recommendedName>
</protein>
<dbReference type="EC" id="2.1.1.-" evidence="8"/>
<name>A0AAN9IHW1_CLITE</name>
<comment type="caution">
    <text evidence="10">The sequence shown here is derived from an EMBL/GenBank/DDBJ whole genome shotgun (WGS) entry which is preliminary data.</text>
</comment>
<evidence type="ECO:0000313" key="10">
    <source>
        <dbReference type="EMBL" id="KAK7279234.1"/>
    </source>
</evidence>
<evidence type="ECO:0000256" key="6">
    <source>
        <dbReference type="ARBA" id="ARBA00023180"/>
    </source>
</evidence>
<keyword evidence="4 8" id="KW-0808">Transferase</keyword>
<dbReference type="GO" id="GO:0016020">
    <property type="term" value="C:membrane"/>
    <property type="evidence" value="ECO:0007669"/>
    <property type="project" value="UniProtKB-SubCell"/>
</dbReference>
<evidence type="ECO:0000256" key="7">
    <source>
        <dbReference type="ARBA" id="ARBA00037847"/>
    </source>
</evidence>
<dbReference type="PANTHER" id="PTHR10108">
    <property type="entry name" value="SAM-DEPENDENT METHYLTRANSFERASE"/>
    <property type="match status" value="1"/>
</dbReference>
<feature type="compositionally biased region" description="Basic and acidic residues" evidence="9">
    <location>
        <begin position="18"/>
        <end position="43"/>
    </location>
</feature>
<organism evidence="10 11">
    <name type="scientific">Clitoria ternatea</name>
    <name type="common">Butterfly pea</name>
    <dbReference type="NCBI Taxonomy" id="43366"/>
    <lineage>
        <taxon>Eukaryota</taxon>
        <taxon>Viridiplantae</taxon>
        <taxon>Streptophyta</taxon>
        <taxon>Embryophyta</taxon>
        <taxon>Tracheophyta</taxon>
        <taxon>Spermatophyta</taxon>
        <taxon>Magnoliopsida</taxon>
        <taxon>eudicotyledons</taxon>
        <taxon>Gunneridae</taxon>
        <taxon>Pentapetalae</taxon>
        <taxon>rosids</taxon>
        <taxon>fabids</taxon>
        <taxon>Fabales</taxon>
        <taxon>Fabaceae</taxon>
        <taxon>Papilionoideae</taxon>
        <taxon>50 kb inversion clade</taxon>
        <taxon>NPAAA clade</taxon>
        <taxon>indigoferoid/millettioid clade</taxon>
        <taxon>Phaseoleae</taxon>
        <taxon>Clitoria</taxon>
    </lineage>
</organism>
<evidence type="ECO:0000256" key="3">
    <source>
        <dbReference type="ARBA" id="ARBA00022603"/>
    </source>
</evidence>
<keyword evidence="5 8" id="KW-0735">Signal-anchor</keyword>
<gene>
    <name evidence="10" type="ORF">RJT34_24280</name>
</gene>
<dbReference type="InterPro" id="IPR004159">
    <property type="entry name" value="Put_SAM_MeTrfase"/>
</dbReference>
<comment type="similarity">
    <text evidence="2 8">Belongs to the methyltransferase superfamily.</text>
</comment>
<keyword evidence="3 8" id="KW-0489">Methyltransferase</keyword>
<dbReference type="AlphaFoldDB" id="A0AAN9IHW1"/>
<dbReference type="Pfam" id="PF03141">
    <property type="entry name" value="Methyltransf_29"/>
    <property type="match status" value="1"/>
</dbReference>
<proteinExistence type="inferred from homology"/>
<dbReference type="GO" id="GO:0005802">
    <property type="term" value="C:trans-Golgi network"/>
    <property type="evidence" value="ECO:0007669"/>
    <property type="project" value="TreeGrafter"/>
</dbReference>
<dbReference type="GO" id="GO:0008168">
    <property type="term" value="F:methyltransferase activity"/>
    <property type="evidence" value="ECO:0007669"/>
    <property type="project" value="UniProtKB-UniRule"/>
</dbReference>
<reference evidence="10 11" key="1">
    <citation type="submission" date="2024-01" db="EMBL/GenBank/DDBJ databases">
        <title>The genomes of 5 underutilized Papilionoideae crops provide insights into root nodulation and disease resistance.</title>
        <authorList>
            <person name="Yuan L."/>
        </authorList>
    </citation>
    <scope>NUCLEOTIDE SEQUENCE [LARGE SCALE GENOMIC DNA]</scope>
    <source>
        <strain evidence="10">LY-2023</strain>
        <tissue evidence="10">Leaf</tissue>
    </source>
</reference>
<feature type="compositionally biased region" description="Basic and acidic residues" evidence="9">
    <location>
        <begin position="1"/>
        <end position="10"/>
    </location>
</feature>
<evidence type="ECO:0000313" key="11">
    <source>
        <dbReference type="Proteomes" id="UP001359559"/>
    </source>
</evidence>
<dbReference type="SUPFAM" id="SSF53335">
    <property type="entry name" value="S-adenosyl-L-methionine-dependent methyltransferases"/>
    <property type="match status" value="1"/>
</dbReference>
<dbReference type="InterPro" id="IPR029063">
    <property type="entry name" value="SAM-dependent_MTases_sf"/>
</dbReference>
<accession>A0AAN9IHW1</accession>
<keyword evidence="6 8" id="KW-0325">Glycoprotein</keyword>
<feature type="region of interest" description="Disordered" evidence="9">
    <location>
        <begin position="1"/>
        <end position="43"/>
    </location>
</feature>
<dbReference type="GO" id="GO:0005768">
    <property type="term" value="C:endosome"/>
    <property type="evidence" value="ECO:0007669"/>
    <property type="project" value="TreeGrafter"/>
</dbReference>
<evidence type="ECO:0000256" key="5">
    <source>
        <dbReference type="ARBA" id="ARBA00022968"/>
    </source>
</evidence>
<dbReference type="PANTHER" id="PTHR10108:SF1120">
    <property type="entry name" value="METHYLTRANSFERASE PMT8-RELATED"/>
    <property type="match status" value="1"/>
</dbReference>
<comment type="subcellular location">
    <subcellularLocation>
        <location evidence="7">Endomembrane system</location>
        <topology evidence="7">Single-pass membrane protein</topology>
    </subcellularLocation>
    <subcellularLocation>
        <location evidence="1 8">Membrane</location>
        <topology evidence="1 8">Single-pass type II membrane protein</topology>
    </subcellularLocation>
</comment>
<evidence type="ECO:0000256" key="1">
    <source>
        <dbReference type="ARBA" id="ARBA00004606"/>
    </source>
</evidence>
<evidence type="ECO:0000256" key="4">
    <source>
        <dbReference type="ARBA" id="ARBA00022679"/>
    </source>
</evidence>
<evidence type="ECO:0000256" key="8">
    <source>
        <dbReference type="RuleBase" id="RU366043"/>
    </source>
</evidence>
<feature type="region of interest" description="Disordered" evidence="9">
    <location>
        <begin position="230"/>
        <end position="261"/>
    </location>
</feature>
<dbReference type="Proteomes" id="UP001359559">
    <property type="component" value="Unassembled WGS sequence"/>
</dbReference>
<dbReference type="GO" id="GO:0032259">
    <property type="term" value="P:methylation"/>
    <property type="evidence" value="ECO:0007669"/>
    <property type="project" value="UniProtKB-KW"/>
</dbReference>
<dbReference type="EMBL" id="JAYKXN010000006">
    <property type="protein sequence ID" value="KAK7279234.1"/>
    <property type="molecule type" value="Genomic_DNA"/>
</dbReference>
<keyword evidence="5 8" id="KW-0812">Transmembrane</keyword>
<sequence length="261" mass="29816">MVSEPGERQTLRMGSSRQRRESVRRKPSETRDKDADGVRGRQRHGTELRELWQGRVENYWNLMSSKISSNTLRNVMGSFAAGLRGRDVWVMNAVQPDGPPTLKLIYDRGLIGTTHDWCEAFSSYPRTYDLLHAWTVFSGIEKKDCSPEDLLIEMDRLLRPTGFIIVRDKQHVIDFIKRYLTVMHWEAVATADASPDSHQDGNEVTFVIQKKLGLTTESLREVYLSLHPHSLNDNDSETDVEGDFDRETDVEGDSDSTLDST</sequence>
<evidence type="ECO:0000256" key="9">
    <source>
        <dbReference type="SAM" id="MobiDB-lite"/>
    </source>
</evidence>
<feature type="compositionally biased region" description="Acidic residues" evidence="9">
    <location>
        <begin position="250"/>
        <end position="261"/>
    </location>
</feature>
<keyword evidence="11" id="KW-1185">Reference proteome</keyword>
<evidence type="ECO:0000256" key="2">
    <source>
        <dbReference type="ARBA" id="ARBA00008361"/>
    </source>
</evidence>